<feature type="compositionally biased region" description="Basic and acidic residues" evidence="1">
    <location>
        <begin position="55"/>
        <end position="67"/>
    </location>
</feature>
<dbReference type="AlphaFoldDB" id="A0A4Y2RX59"/>
<proteinExistence type="predicted"/>
<dbReference type="Proteomes" id="UP000499080">
    <property type="component" value="Unassembled WGS sequence"/>
</dbReference>
<sequence>MLNWHFTSIFTEQVPTNRAQPFNQPLAFLQRDGRAVRRINKKKVYLKKPVSDPTPAKDKEARKKMEEPVTSSVREQEVSDTCIFNNDLYSSQKNIEREQFSVVTDQLNT</sequence>
<dbReference type="EMBL" id="BGPR01018845">
    <property type="protein sequence ID" value="GBN80283.1"/>
    <property type="molecule type" value="Genomic_DNA"/>
</dbReference>
<reference evidence="2 3" key="1">
    <citation type="journal article" date="2019" name="Sci. Rep.">
        <title>Orb-weaving spider Araneus ventricosus genome elucidates the spidroin gene catalogue.</title>
        <authorList>
            <person name="Kono N."/>
            <person name="Nakamura H."/>
            <person name="Ohtoshi R."/>
            <person name="Moran D.A.P."/>
            <person name="Shinohara A."/>
            <person name="Yoshida Y."/>
            <person name="Fujiwara M."/>
            <person name="Mori M."/>
            <person name="Tomita M."/>
            <person name="Arakawa K."/>
        </authorList>
    </citation>
    <scope>NUCLEOTIDE SEQUENCE [LARGE SCALE GENOMIC DNA]</scope>
</reference>
<comment type="caution">
    <text evidence="2">The sequence shown here is derived from an EMBL/GenBank/DDBJ whole genome shotgun (WGS) entry which is preliminary data.</text>
</comment>
<keyword evidence="3" id="KW-1185">Reference proteome</keyword>
<feature type="region of interest" description="Disordered" evidence="1">
    <location>
        <begin position="48"/>
        <end position="73"/>
    </location>
</feature>
<organism evidence="2 3">
    <name type="scientific">Araneus ventricosus</name>
    <name type="common">Orbweaver spider</name>
    <name type="synonym">Epeira ventricosa</name>
    <dbReference type="NCBI Taxonomy" id="182803"/>
    <lineage>
        <taxon>Eukaryota</taxon>
        <taxon>Metazoa</taxon>
        <taxon>Ecdysozoa</taxon>
        <taxon>Arthropoda</taxon>
        <taxon>Chelicerata</taxon>
        <taxon>Arachnida</taxon>
        <taxon>Araneae</taxon>
        <taxon>Araneomorphae</taxon>
        <taxon>Entelegynae</taxon>
        <taxon>Araneoidea</taxon>
        <taxon>Araneidae</taxon>
        <taxon>Araneus</taxon>
    </lineage>
</organism>
<evidence type="ECO:0000313" key="2">
    <source>
        <dbReference type="EMBL" id="GBN80283.1"/>
    </source>
</evidence>
<accession>A0A4Y2RX59</accession>
<name>A0A4Y2RX59_ARAVE</name>
<evidence type="ECO:0000313" key="3">
    <source>
        <dbReference type="Proteomes" id="UP000499080"/>
    </source>
</evidence>
<gene>
    <name evidence="2" type="ORF">AVEN_84114_1</name>
</gene>
<evidence type="ECO:0000256" key="1">
    <source>
        <dbReference type="SAM" id="MobiDB-lite"/>
    </source>
</evidence>
<protein>
    <submittedName>
        <fullName evidence="2">Uncharacterized protein</fullName>
    </submittedName>
</protein>